<dbReference type="PANTHER" id="PTHR43452:SF30">
    <property type="entry name" value="PYRUVATE DECARBOXYLASE ISOZYME 1-RELATED"/>
    <property type="match status" value="1"/>
</dbReference>
<dbReference type="InterPro" id="IPR029061">
    <property type="entry name" value="THDP-binding"/>
</dbReference>
<dbReference type="InterPro" id="IPR047213">
    <property type="entry name" value="TPP_PYR_PDC_IPDC-like"/>
</dbReference>
<evidence type="ECO:0000256" key="11">
    <source>
        <dbReference type="RuleBase" id="RU362132"/>
    </source>
</evidence>
<comment type="cofactor">
    <cofactor evidence="2">
        <name>thiamine diphosphate</name>
        <dbReference type="ChEBI" id="CHEBI:58937"/>
    </cofactor>
</comment>
<dbReference type="InterPro" id="IPR011766">
    <property type="entry name" value="TPP_enzyme_TPP-bd"/>
</dbReference>
<evidence type="ECO:0000256" key="8">
    <source>
        <dbReference type="ARBA" id="ARBA00022842"/>
    </source>
</evidence>
<evidence type="ECO:0000256" key="4">
    <source>
        <dbReference type="ARBA" id="ARBA00007812"/>
    </source>
</evidence>
<name>A0ABS2PYT0_9BACL</name>
<evidence type="ECO:0000256" key="3">
    <source>
        <dbReference type="ARBA" id="ARBA00002938"/>
    </source>
</evidence>
<evidence type="ECO:0000256" key="9">
    <source>
        <dbReference type="ARBA" id="ARBA00023052"/>
    </source>
</evidence>
<comment type="similarity">
    <text evidence="4 11">Belongs to the TPP enzyme family.</text>
</comment>
<evidence type="ECO:0000256" key="7">
    <source>
        <dbReference type="ARBA" id="ARBA00022793"/>
    </source>
</evidence>
<dbReference type="Gene3D" id="3.40.50.970">
    <property type="match status" value="2"/>
</dbReference>
<evidence type="ECO:0000259" key="14">
    <source>
        <dbReference type="Pfam" id="PF02776"/>
    </source>
</evidence>
<keyword evidence="10 15" id="KW-0456">Lyase</keyword>
<dbReference type="PROSITE" id="PS00187">
    <property type="entry name" value="TPP_ENZYMES"/>
    <property type="match status" value="1"/>
</dbReference>
<evidence type="ECO:0000313" key="16">
    <source>
        <dbReference type="Proteomes" id="UP000808914"/>
    </source>
</evidence>
<keyword evidence="8" id="KW-0460">Magnesium</keyword>
<dbReference type="Proteomes" id="UP000808914">
    <property type="component" value="Unassembled WGS sequence"/>
</dbReference>
<proteinExistence type="inferred from homology"/>
<dbReference type="RefSeq" id="WP_205002424.1">
    <property type="nucleotide sequence ID" value="NZ_JAFBER010000002.1"/>
</dbReference>
<keyword evidence="6" id="KW-0479">Metal-binding</keyword>
<feature type="domain" description="Thiamine pyrophosphate enzyme TPP-binding" evidence="13">
    <location>
        <begin position="394"/>
        <end position="533"/>
    </location>
</feature>
<gene>
    <name evidence="15" type="ORF">JOD45_000660</name>
</gene>
<keyword evidence="7" id="KW-0210">Decarboxylase</keyword>
<dbReference type="CDD" id="cd02005">
    <property type="entry name" value="TPP_PDC_IPDC"/>
    <property type="match status" value="1"/>
</dbReference>
<keyword evidence="9 11" id="KW-0786">Thiamine pyrophosphate</keyword>
<dbReference type="CDD" id="cd07038">
    <property type="entry name" value="TPP_PYR_PDC_IPDC_like"/>
    <property type="match status" value="1"/>
</dbReference>
<evidence type="ECO:0000256" key="5">
    <source>
        <dbReference type="ARBA" id="ARBA00020054"/>
    </source>
</evidence>
<dbReference type="Pfam" id="PF02775">
    <property type="entry name" value="TPP_enzyme_C"/>
    <property type="match status" value="1"/>
</dbReference>
<evidence type="ECO:0000259" key="12">
    <source>
        <dbReference type="Pfam" id="PF00205"/>
    </source>
</evidence>
<dbReference type="EMBL" id="JAFBER010000002">
    <property type="protein sequence ID" value="MBM7644467.1"/>
    <property type="molecule type" value="Genomic_DNA"/>
</dbReference>
<dbReference type="Gene3D" id="3.40.50.1220">
    <property type="entry name" value="TPP-binding domain"/>
    <property type="match status" value="1"/>
</dbReference>
<comment type="caution">
    <text evidence="15">The sequence shown here is derived from an EMBL/GenBank/DDBJ whole genome shotgun (WGS) entry which is preliminary data.</text>
</comment>
<dbReference type="Pfam" id="PF00205">
    <property type="entry name" value="TPP_enzyme_M"/>
    <property type="match status" value="1"/>
</dbReference>
<evidence type="ECO:0000259" key="13">
    <source>
        <dbReference type="Pfam" id="PF02775"/>
    </source>
</evidence>
<dbReference type="InterPro" id="IPR047214">
    <property type="entry name" value="TPP_PDC_IPDC"/>
</dbReference>
<dbReference type="GO" id="GO:0047434">
    <property type="term" value="F:indolepyruvate decarboxylase activity"/>
    <property type="evidence" value="ECO:0007669"/>
    <property type="project" value="UniProtKB-EC"/>
</dbReference>
<dbReference type="PANTHER" id="PTHR43452">
    <property type="entry name" value="PYRUVATE DECARBOXYLASE"/>
    <property type="match status" value="1"/>
</dbReference>
<dbReference type="PIRSF" id="PIRSF036565">
    <property type="entry name" value="Pyruvt_ip_decrb"/>
    <property type="match status" value="1"/>
</dbReference>
<feature type="domain" description="Thiamine pyrophosphate enzyme N-terminal TPP-binding" evidence="14">
    <location>
        <begin position="7"/>
        <end position="110"/>
    </location>
</feature>
<evidence type="ECO:0000256" key="6">
    <source>
        <dbReference type="ARBA" id="ARBA00022723"/>
    </source>
</evidence>
<sequence>MHSTTCTVGDYLLLRLKEMGVKHIFGVPGDFNLGFLDQIEAMDHLEWIGNCNELNAAYAADGYARINGIAALVTTFGVGELSAINGIAGSYAEQLPVVKITGSPATNVANSGAYVHHTLGDGDFTHFNKMFKEVTVAQTTLTEENAAEEIDRVLQECWLYKRPVYINLPSDISYKKIEAPKSPLHLPEFTSETGQLNTFLKLALQKINQAKFPVILADYEVNRYQLNEKLKAFVNQSGFPVASLSMGKGVIDETHPQFIGVYTGSLSDPYVRSRIEDADCILSIGVKLTDSLTGGFTHQLDEDKLIEIHPSYAKINQETFDKVSMSDLLELLTEGVEPRDIDTQNIQPFCRRETADEFVPTDKPLTQERFWKQLNSFLNKEDVLLAEQGTAFFGTSQMVLPEKSTFIGQPLWGSIGYTLPSLLGTQIADPNRRNILVIGDGSFQLTAQELSTILKNQLKPIIILINNDGYVVERAIHGPNEKYNDINMWKYSRLPEVLDMGENSISMVAANEKEFADALHLADSQDKLVFIEVTMERLDVPELLDALGKVFAKQNAY</sequence>
<dbReference type="InterPro" id="IPR012000">
    <property type="entry name" value="Thiamin_PyroP_enz_cen_dom"/>
</dbReference>
<dbReference type="InterPro" id="IPR029035">
    <property type="entry name" value="DHS-like_NAD/FAD-binding_dom"/>
</dbReference>
<organism evidence="15 16">
    <name type="scientific">Scopulibacillus daqui</name>
    <dbReference type="NCBI Taxonomy" id="1469162"/>
    <lineage>
        <taxon>Bacteria</taxon>
        <taxon>Bacillati</taxon>
        <taxon>Bacillota</taxon>
        <taxon>Bacilli</taxon>
        <taxon>Bacillales</taxon>
        <taxon>Sporolactobacillaceae</taxon>
        <taxon>Scopulibacillus</taxon>
    </lineage>
</organism>
<dbReference type="InterPro" id="IPR000399">
    <property type="entry name" value="TPP-bd_CS"/>
</dbReference>
<dbReference type="InterPro" id="IPR012110">
    <property type="entry name" value="PDC/IPDC-like"/>
</dbReference>
<feature type="domain" description="Thiamine pyrophosphate enzyme central" evidence="12">
    <location>
        <begin position="201"/>
        <end position="319"/>
    </location>
</feature>
<dbReference type="SUPFAM" id="SSF52467">
    <property type="entry name" value="DHS-like NAD/FAD-binding domain"/>
    <property type="match status" value="1"/>
</dbReference>
<accession>A0ABS2PYT0</accession>
<dbReference type="Pfam" id="PF02776">
    <property type="entry name" value="TPP_enzyme_N"/>
    <property type="match status" value="1"/>
</dbReference>
<comment type="function">
    <text evidence="3">Decarboxylates branched-chain and aromatic alpha-keto acids to aldehydes.</text>
</comment>
<keyword evidence="16" id="KW-1185">Reference proteome</keyword>
<dbReference type="SUPFAM" id="SSF52518">
    <property type="entry name" value="Thiamin diphosphate-binding fold (THDP-binding)"/>
    <property type="match status" value="2"/>
</dbReference>
<protein>
    <recommendedName>
        <fullName evidence="5">Alpha-keto-acid decarboxylase</fullName>
    </recommendedName>
</protein>
<dbReference type="InterPro" id="IPR012001">
    <property type="entry name" value="Thiamin_PyroP_enz_TPP-bd_dom"/>
</dbReference>
<evidence type="ECO:0000256" key="10">
    <source>
        <dbReference type="ARBA" id="ARBA00023239"/>
    </source>
</evidence>
<evidence type="ECO:0000256" key="1">
    <source>
        <dbReference type="ARBA" id="ARBA00001920"/>
    </source>
</evidence>
<evidence type="ECO:0000313" key="15">
    <source>
        <dbReference type="EMBL" id="MBM7644467.1"/>
    </source>
</evidence>
<evidence type="ECO:0000256" key="2">
    <source>
        <dbReference type="ARBA" id="ARBA00001964"/>
    </source>
</evidence>
<reference evidence="15 16" key="1">
    <citation type="submission" date="2021-01" db="EMBL/GenBank/DDBJ databases">
        <title>Genomic Encyclopedia of Type Strains, Phase IV (KMG-IV): sequencing the most valuable type-strain genomes for metagenomic binning, comparative biology and taxonomic classification.</title>
        <authorList>
            <person name="Goeker M."/>
        </authorList>
    </citation>
    <scope>NUCLEOTIDE SEQUENCE [LARGE SCALE GENOMIC DNA]</scope>
    <source>
        <strain evidence="15 16">DSM 28236</strain>
    </source>
</reference>
<comment type="cofactor">
    <cofactor evidence="1">
        <name>a metal cation</name>
        <dbReference type="ChEBI" id="CHEBI:25213"/>
    </cofactor>
</comment>